<organism evidence="1 2">
    <name type="scientific">Trichonephila clavata</name>
    <name type="common">Joro spider</name>
    <name type="synonym">Nephila clavata</name>
    <dbReference type="NCBI Taxonomy" id="2740835"/>
    <lineage>
        <taxon>Eukaryota</taxon>
        <taxon>Metazoa</taxon>
        <taxon>Ecdysozoa</taxon>
        <taxon>Arthropoda</taxon>
        <taxon>Chelicerata</taxon>
        <taxon>Arachnida</taxon>
        <taxon>Araneae</taxon>
        <taxon>Araneomorphae</taxon>
        <taxon>Entelegynae</taxon>
        <taxon>Araneoidea</taxon>
        <taxon>Nephilidae</taxon>
        <taxon>Trichonephila</taxon>
    </lineage>
</organism>
<dbReference type="Gene3D" id="3.30.420.10">
    <property type="entry name" value="Ribonuclease H-like superfamily/Ribonuclease H"/>
    <property type="match status" value="1"/>
</dbReference>
<dbReference type="EMBL" id="BMAO01038700">
    <property type="protein sequence ID" value="GFR26505.1"/>
    <property type="molecule type" value="Genomic_DNA"/>
</dbReference>
<keyword evidence="2" id="KW-1185">Reference proteome</keyword>
<name>A0A8X6J9Q2_TRICU</name>
<dbReference type="GO" id="GO:0003676">
    <property type="term" value="F:nucleic acid binding"/>
    <property type="evidence" value="ECO:0007669"/>
    <property type="project" value="InterPro"/>
</dbReference>
<evidence type="ECO:0000313" key="2">
    <source>
        <dbReference type="Proteomes" id="UP000887116"/>
    </source>
</evidence>
<protein>
    <submittedName>
        <fullName evidence="1">Mariner Mos1 transposase</fullName>
    </submittedName>
</protein>
<accession>A0A8X6J9Q2</accession>
<evidence type="ECO:0000313" key="1">
    <source>
        <dbReference type="EMBL" id="GFR26505.1"/>
    </source>
</evidence>
<dbReference type="InterPro" id="IPR052709">
    <property type="entry name" value="Transposase-MT_Hybrid"/>
</dbReference>
<dbReference type="Proteomes" id="UP000887116">
    <property type="component" value="Unassembled WGS sequence"/>
</dbReference>
<gene>
    <name evidence="1" type="primary">mariner T</name>
    <name evidence="1" type="ORF">TNCT_702701</name>
</gene>
<dbReference type="InterPro" id="IPR036397">
    <property type="entry name" value="RNaseH_sf"/>
</dbReference>
<dbReference type="PANTHER" id="PTHR46060:SF1">
    <property type="entry name" value="MARINER MOS1 TRANSPOSASE-LIKE PROTEIN"/>
    <property type="match status" value="1"/>
</dbReference>
<dbReference type="PANTHER" id="PTHR46060">
    <property type="entry name" value="MARINER MOS1 TRANSPOSASE-LIKE PROTEIN"/>
    <property type="match status" value="1"/>
</dbReference>
<dbReference type="AlphaFoldDB" id="A0A8X6J9Q2"/>
<reference evidence="1" key="1">
    <citation type="submission" date="2020-07" db="EMBL/GenBank/DDBJ databases">
        <title>Multicomponent nature underlies the extraordinary mechanical properties of spider dragline silk.</title>
        <authorList>
            <person name="Kono N."/>
            <person name="Nakamura H."/>
            <person name="Mori M."/>
            <person name="Yoshida Y."/>
            <person name="Ohtoshi R."/>
            <person name="Malay A.D."/>
            <person name="Moran D.A.P."/>
            <person name="Tomita M."/>
            <person name="Numata K."/>
            <person name="Arakawa K."/>
        </authorList>
    </citation>
    <scope>NUCLEOTIDE SEQUENCE</scope>
</reference>
<proteinExistence type="predicted"/>
<comment type="caution">
    <text evidence="1">The sequence shown here is derived from an EMBL/GenBank/DDBJ whole genome shotgun (WGS) entry which is preliminary data.</text>
</comment>
<sequence length="73" mass="8189">MVQKTKGKVMFLHANSPAQKAKTVMDTIKALGWELLPHTPYSPGCVPSNYHLFSSMGHALVDKHFDSYEEVEN</sequence>
<dbReference type="OrthoDB" id="6431520at2759"/>